<dbReference type="Proteomes" id="UP000035548">
    <property type="component" value="Chromosome"/>
</dbReference>
<protein>
    <submittedName>
        <fullName evidence="2">Papain fold toxin 1</fullName>
    </submittedName>
</protein>
<organism evidence="2 3">
    <name type="scientific">Corynebacterium uterequi</name>
    <dbReference type="NCBI Taxonomy" id="1072256"/>
    <lineage>
        <taxon>Bacteria</taxon>
        <taxon>Bacillati</taxon>
        <taxon>Actinomycetota</taxon>
        <taxon>Actinomycetes</taxon>
        <taxon>Mycobacteriales</taxon>
        <taxon>Corynebacteriaceae</taxon>
        <taxon>Corynebacterium</taxon>
    </lineage>
</organism>
<dbReference type="InterPro" id="IPR057369">
    <property type="entry name" value="VG15"/>
</dbReference>
<dbReference type="EMBL" id="CP011546">
    <property type="protein sequence ID" value="AKK11774.1"/>
    <property type="molecule type" value="Genomic_DNA"/>
</dbReference>
<dbReference type="STRING" id="1072256.CUTER_08985"/>
<dbReference type="Pfam" id="PF25310">
    <property type="entry name" value="VG15"/>
    <property type="match status" value="1"/>
</dbReference>
<keyword evidence="3" id="KW-1185">Reference proteome</keyword>
<feature type="region of interest" description="Disordered" evidence="1">
    <location>
        <begin position="116"/>
        <end position="140"/>
    </location>
</feature>
<dbReference type="AlphaFoldDB" id="A0A0G3HEP6"/>
<evidence type="ECO:0000256" key="1">
    <source>
        <dbReference type="SAM" id="MobiDB-lite"/>
    </source>
</evidence>
<dbReference type="PATRIC" id="fig|1072256.5.peg.1775"/>
<name>A0A0G3HEP6_9CORY</name>
<dbReference type="KEGG" id="cut:CUTER_08985"/>
<evidence type="ECO:0000313" key="3">
    <source>
        <dbReference type="Proteomes" id="UP000035548"/>
    </source>
</evidence>
<sequence length="364" mass="41574">MILLLCCIMPSHQPRPLHGYARVLSGRENGAFCTMLASRGPVYREDIVVRRRDGRRYHDGCDCVPVLVVDGESWAGQEQYERLEARWREVTWSNGMPGPNQWRRWRAHVEGGNLNARDYSPFTKPKPAWQPPRGKYAGGDQVRRWQSLDATPRLTNNEEEEAYTRVNPRLEEVPDNLPEGMGKEPWKVNCVRCVSASELRRRGYDVTAGAGTFKSPADIGNAQHSLNIGWRNTETGKPPELVTWRGMTKKADQSLVKYFNKTMPDGARGFATNSWKTENELRREKWLPPVPDGDKRSGHILVWEKIGRRIVFHDPQTGEVRQTPTAYMAHKEYLNGSLSMCRIDDCQPLDGVLDVLGGDLDQWY</sequence>
<reference evidence="3" key="2">
    <citation type="submission" date="2015-05" db="EMBL/GenBank/DDBJ databases">
        <title>Complete genome sequence of Corynebacterium uterequi DSM 45634, isolated from the uterus of a maiden mare.</title>
        <authorList>
            <person name="Ruckert C."/>
            <person name="Albersmeier A."/>
            <person name="Winkler A."/>
            <person name="Tauch A."/>
        </authorList>
    </citation>
    <scope>NUCLEOTIDE SEQUENCE [LARGE SCALE GENOMIC DNA]</scope>
    <source>
        <strain evidence="3">DSM 45634</strain>
    </source>
</reference>
<accession>A0A0G3HEP6</accession>
<proteinExistence type="predicted"/>
<gene>
    <name evidence="2" type="ORF">CUTER_08985</name>
</gene>
<reference evidence="2 3" key="1">
    <citation type="journal article" date="2015" name="Genome Announc.">
        <title>Virulence Factor Genes Detected in the Complete Genome Sequence of Corynebacterium uterequi DSM 45634, Isolated from the Uterus of a Maiden Mare.</title>
        <authorList>
            <person name="Ruckert C."/>
            <person name="Kriete M."/>
            <person name="Jaenicke S."/>
            <person name="Winkler A."/>
            <person name="Tauch A."/>
        </authorList>
    </citation>
    <scope>NUCLEOTIDE SEQUENCE [LARGE SCALE GENOMIC DNA]</scope>
    <source>
        <strain evidence="2 3">DSM 45634</strain>
    </source>
</reference>
<evidence type="ECO:0000313" key="2">
    <source>
        <dbReference type="EMBL" id="AKK11774.1"/>
    </source>
</evidence>